<dbReference type="InterPro" id="IPR014711">
    <property type="entry name" value="TopoI_cat_a-hlx-sub_euk"/>
</dbReference>
<comment type="catalytic activity">
    <reaction evidence="1">
        <text>ATP-independent breakage of single-stranded DNA, followed by passage and rejoining.</text>
        <dbReference type="EC" id="5.6.2.1"/>
    </reaction>
</comment>
<evidence type="ECO:0000256" key="3">
    <source>
        <dbReference type="ARBA" id="ARBA00012891"/>
    </source>
</evidence>
<dbReference type="InterPro" id="IPR013500">
    <property type="entry name" value="TopoI_cat_euk"/>
</dbReference>
<dbReference type="InterPro" id="IPR011010">
    <property type="entry name" value="DNA_brk_join_enz"/>
</dbReference>
<evidence type="ECO:0000313" key="10">
    <source>
        <dbReference type="EMBL" id="QBF47397.1"/>
    </source>
</evidence>
<evidence type="ECO:0000256" key="6">
    <source>
        <dbReference type="ARBA" id="ARBA00023235"/>
    </source>
</evidence>
<feature type="domain" description="DNA topoisomerase IB N-terminal" evidence="9">
    <location>
        <begin position="30"/>
        <end position="77"/>
    </location>
</feature>
<keyword evidence="5" id="KW-0238">DNA-binding</keyword>
<dbReference type="STRING" id="1216970.GCA_001570985_01871"/>
<evidence type="ECO:0000256" key="2">
    <source>
        <dbReference type="ARBA" id="ARBA00006645"/>
    </source>
</evidence>
<dbReference type="InterPro" id="IPR049331">
    <property type="entry name" value="Top1B_N_bact"/>
</dbReference>
<dbReference type="InterPro" id="IPR035447">
    <property type="entry name" value="DNA_topo_I_N_sf"/>
</dbReference>
<dbReference type="SUPFAM" id="SSF55869">
    <property type="entry name" value="DNA topoisomerase I domain"/>
    <property type="match status" value="1"/>
</dbReference>
<evidence type="ECO:0000256" key="7">
    <source>
        <dbReference type="SAM" id="MobiDB-lite"/>
    </source>
</evidence>
<keyword evidence="11" id="KW-1185">Reference proteome</keyword>
<accession>A0A4P6MYU7</accession>
<feature type="region of interest" description="Disordered" evidence="7">
    <location>
        <begin position="1"/>
        <end position="33"/>
    </location>
</feature>
<protein>
    <recommendedName>
        <fullName evidence="3">DNA topoisomerase</fullName>
        <ecNumber evidence="3">5.6.2.1</ecNumber>
    </recommendedName>
</protein>
<organism evidence="10 11">
    <name type="scientific">Janibacter limosus</name>
    <dbReference type="NCBI Taxonomy" id="53458"/>
    <lineage>
        <taxon>Bacteria</taxon>
        <taxon>Bacillati</taxon>
        <taxon>Actinomycetota</taxon>
        <taxon>Actinomycetes</taxon>
        <taxon>Micrococcales</taxon>
        <taxon>Intrasporangiaceae</taxon>
        <taxon>Janibacter</taxon>
    </lineage>
</organism>
<sequence>MPDAVSGYDGVMRHSSPDEPGITRRRRGRGFSHHLPSGRLVDAATRERIDALAVPPAWREVWICTDPAAHLLATGVDDAGRTQYLYHPRWRAARDREKFDRVLELAPLLPRMRRRLRTDLGARGPTRDRVAAAALWLLDTGRLRVGSTAYEADHGTHGVTTLLTDHVHDAGSGVELEFPAKGGQRARVVVTDEDVVRTLRALRRAGRRGEHLLRWRDGSTWQDLGAAAVGDRFRTLVGDAHTVKDLRTWAATVTAAESLAASSWAGVEVEEAVRLAVEAAADSLGDTVTVARDSYVDPRLLDAHRDGRSVRPCRGAPLDHSDAVRRRVERELVELLTGREVR</sequence>
<dbReference type="AlphaFoldDB" id="A0A4P6MYU7"/>
<reference evidence="10 11" key="1">
    <citation type="submission" date="2019-02" db="EMBL/GenBank/DDBJ databases">
        <title>Genomic data mining of an Antarctic deep-sea actinobacterium, Janibacterlimosus P3-3-X1.</title>
        <authorList>
            <person name="Liao L."/>
            <person name="Chen B."/>
        </authorList>
    </citation>
    <scope>NUCLEOTIDE SEQUENCE [LARGE SCALE GENOMIC DNA]</scope>
    <source>
        <strain evidence="10 11">P3-3-X1</strain>
    </source>
</reference>
<evidence type="ECO:0000259" key="9">
    <source>
        <dbReference type="Pfam" id="PF21338"/>
    </source>
</evidence>
<dbReference type="Gene3D" id="3.30.66.10">
    <property type="entry name" value="DNA topoisomerase I domain"/>
    <property type="match status" value="1"/>
</dbReference>
<dbReference type="Gene3D" id="1.10.132.120">
    <property type="match status" value="1"/>
</dbReference>
<dbReference type="Pfam" id="PF01028">
    <property type="entry name" value="Topoisom_I"/>
    <property type="match status" value="1"/>
</dbReference>
<proteinExistence type="inferred from homology"/>
<evidence type="ECO:0000256" key="5">
    <source>
        <dbReference type="ARBA" id="ARBA00023125"/>
    </source>
</evidence>
<dbReference type="Gene3D" id="3.90.15.10">
    <property type="entry name" value="Topoisomerase I, Chain A, domain 3"/>
    <property type="match status" value="1"/>
</dbReference>
<dbReference type="PRINTS" id="PR00416">
    <property type="entry name" value="EUTPISMRASEI"/>
</dbReference>
<dbReference type="RefSeq" id="WP_130630587.1">
    <property type="nucleotide sequence ID" value="NZ_CP036164.1"/>
</dbReference>
<dbReference type="GO" id="GO:0003917">
    <property type="term" value="F:DNA topoisomerase type I (single strand cut, ATP-independent) activity"/>
    <property type="evidence" value="ECO:0007669"/>
    <property type="project" value="UniProtKB-EC"/>
</dbReference>
<dbReference type="OrthoDB" id="9778962at2"/>
<gene>
    <name evidence="10" type="ORF">EXU32_14750</name>
</gene>
<keyword evidence="4" id="KW-0799">Topoisomerase</keyword>
<feature type="domain" description="DNA topoisomerase I catalytic core eukaryotic-type" evidence="8">
    <location>
        <begin position="90"/>
        <end position="281"/>
    </location>
</feature>
<dbReference type="Proteomes" id="UP000290408">
    <property type="component" value="Chromosome"/>
</dbReference>
<dbReference type="SUPFAM" id="SSF56349">
    <property type="entry name" value="DNA breaking-rejoining enzymes"/>
    <property type="match status" value="1"/>
</dbReference>
<dbReference type="GO" id="GO:0006265">
    <property type="term" value="P:DNA topological change"/>
    <property type="evidence" value="ECO:0007669"/>
    <property type="project" value="InterPro"/>
</dbReference>
<dbReference type="InterPro" id="IPR001631">
    <property type="entry name" value="TopoI"/>
</dbReference>
<comment type="similarity">
    <text evidence="2">Belongs to the type IB topoisomerase family.</text>
</comment>
<dbReference type="EC" id="5.6.2.1" evidence="3"/>
<dbReference type="EMBL" id="CP036164">
    <property type="protein sequence ID" value="QBF47397.1"/>
    <property type="molecule type" value="Genomic_DNA"/>
</dbReference>
<dbReference type="Pfam" id="PF21338">
    <property type="entry name" value="Top1B_N_bact"/>
    <property type="match status" value="1"/>
</dbReference>
<keyword evidence="6 10" id="KW-0413">Isomerase</keyword>
<dbReference type="KEGG" id="jli:EXU32_14750"/>
<name>A0A4P6MYU7_9MICO</name>
<evidence type="ECO:0000259" key="8">
    <source>
        <dbReference type="Pfam" id="PF01028"/>
    </source>
</evidence>
<dbReference type="GO" id="GO:0003677">
    <property type="term" value="F:DNA binding"/>
    <property type="evidence" value="ECO:0007669"/>
    <property type="project" value="UniProtKB-KW"/>
</dbReference>
<feature type="compositionally biased region" description="Basic residues" evidence="7">
    <location>
        <begin position="23"/>
        <end position="32"/>
    </location>
</feature>
<dbReference type="PROSITE" id="PS52038">
    <property type="entry name" value="TOPO_IB_2"/>
    <property type="match status" value="1"/>
</dbReference>
<evidence type="ECO:0000313" key="11">
    <source>
        <dbReference type="Proteomes" id="UP000290408"/>
    </source>
</evidence>
<evidence type="ECO:0000256" key="1">
    <source>
        <dbReference type="ARBA" id="ARBA00000213"/>
    </source>
</evidence>
<evidence type="ECO:0000256" key="4">
    <source>
        <dbReference type="ARBA" id="ARBA00023029"/>
    </source>
</evidence>